<keyword evidence="3" id="KW-1185">Reference proteome</keyword>
<dbReference type="AlphaFoldDB" id="A0ABD6C6V6"/>
<dbReference type="RefSeq" id="WP_247377790.1">
    <property type="nucleotide sequence ID" value="NZ_JALLGV010000004.1"/>
</dbReference>
<evidence type="ECO:0000313" key="2">
    <source>
        <dbReference type="EMBL" id="MFD1585454.1"/>
    </source>
</evidence>
<feature type="transmembrane region" description="Helical" evidence="1">
    <location>
        <begin position="6"/>
        <end position="24"/>
    </location>
</feature>
<evidence type="ECO:0008006" key="4">
    <source>
        <dbReference type="Google" id="ProtNLM"/>
    </source>
</evidence>
<proteinExistence type="predicted"/>
<keyword evidence="1" id="KW-1133">Transmembrane helix</keyword>
<gene>
    <name evidence="2" type="ORF">ACFR9U_00545</name>
</gene>
<keyword evidence="1" id="KW-0472">Membrane</keyword>
<organism evidence="2 3">
    <name type="scientific">Halorientalis brevis</name>
    <dbReference type="NCBI Taxonomy" id="1126241"/>
    <lineage>
        <taxon>Archaea</taxon>
        <taxon>Methanobacteriati</taxon>
        <taxon>Methanobacteriota</taxon>
        <taxon>Stenosarchaea group</taxon>
        <taxon>Halobacteria</taxon>
        <taxon>Halobacteriales</taxon>
        <taxon>Haloarculaceae</taxon>
        <taxon>Halorientalis</taxon>
    </lineage>
</organism>
<comment type="caution">
    <text evidence="2">The sequence shown here is derived from an EMBL/GenBank/DDBJ whole genome shotgun (WGS) entry which is preliminary data.</text>
</comment>
<evidence type="ECO:0000313" key="3">
    <source>
        <dbReference type="Proteomes" id="UP001597119"/>
    </source>
</evidence>
<name>A0ABD6C6V6_9EURY</name>
<dbReference type="Proteomes" id="UP001597119">
    <property type="component" value="Unassembled WGS sequence"/>
</dbReference>
<accession>A0ABD6C6V6</accession>
<sequence>MTSVNAILVGSIAVVVGVGALVQARAPYGRFKTIAQLLTTTEQKLAPGAETIVRRRTRVRDQATPERTPPEPIDGAAPALWAWRVRRKRDDDAADGSRWTTVESGLAVGDFEFTDEWGPVRFDESWVSTDLAESLERIDDPFEASDLELGTPDVDRPLGEPGLLTRLSEHLGLTGEDGLLAGLELGRRLGLESETPDRYQATIVRDGERLLLRGEIARTDDGLVVRDTTEMPLVVANGALEDGGRRLQFRARTQAVAGAALVLLGGAVAAGLFL</sequence>
<protein>
    <recommendedName>
        <fullName evidence="4">RING-type E3 ubiquitin transferase</fullName>
    </recommendedName>
</protein>
<keyword evidence="1" id="KW-0812">Transmembrane</keyword>
<feature type="transmembrane region" description="Helical" evidence="1">
    <location>
        <begin position="255"/>
        <end position="273"/>
    </location>
</feature>
<evidence type="ECO:0000256" key="1">
    <source>
        <dbReference type="SAM" id="Phobius"/>
    </source>
</evidence>
<reference evidence="2 3" key="1">
    <citation type="journal article" date="2019" name="Int. J. Syst. Evol. Microbiol.">
        <title>The Global Catalogue of Microorganisms (GCM) 10K type strain sequencing project: providing services to taxonomists for standard genome sequencing and annotation.</title>
        <authorList>
            <consortium name="The Broad Institute Genomics Platform"/>
            <consortium name="The Broad Institute Genome Sequencing Center for Infectious Disease"/>
            <person name="Wu L."/>
            <person name="Ma J."/>
        </authorList>
    </citation>
    <scope>NUCLEOTIDE SEQUENCE [LARGE SCALE GENOMIC DNA]</scope>
    <source>
        <strain evidence="2 3">CGMCC 1.12125</strain>
    </source>
</reference>
<dbReference type="EMBL" id="JBHUDJ010000001">
    <property type="protein sequence ID" value="MFD1585454.1"/>
    <property type="molecule type" value="Genomic_DNA"/>
</dbReference>